<organism evidence="4">
    <name type="scientific">Macrobrachium nipponense</name>
    <name type="common">Oriental river shrimp</name>
    <name type="synonym">Palaemon nipponensis</name>
    <dbReference type="NCBI Taxonomy" id="159736"/>
    <lineage>
        <taxon>Eukaryota</taxon>
        <taxon>Metazoa</taxon>
        <taxon>Ecdysozoa</taxon>
        <taxon>Arthropoda</taxon>
        <taxon>Crustacea</taxon>
        <taxon>Multicrustacea</taxon>
        <taxon>Malacostraca</taxon>
        <taxon>Eumalacostraca</taxon>
        <taxon>Eucarida</taxon>
        <taxon>Decapoda</taxon>
        <taxon>Pleocyemata</taxon>
        <taxon>Caridea</taxon>
        <taxon>Palaemonoidea</taxon>
        <taxon>Palaemonidae</taxon>
        <taxon>Macrobrachium</taxon>
    </lineage>
</organism>
<feature type="chain" id="PRO_5005790533" evidence="3">
    <location>
        <begin position="27"/>
        <end position="133"/>
    </location>
</feature>
<evidence type="ECO:0000256" key="1">
    <source>
        <dbReference type="ARBA" id="ARBA00022529"/>
    </source>
</evidence>
<accession>A0A0M3ULK7</accession>
<dbReference type="InterPro" id="IPR038539">
    <property type="entry name" value="Anti-LPS_factor/Scygonadin_sf"/>
</dbReference>
<dbReference type="AlphaFoldDB" id="A0A0M3ULK7"/>
<gene>
    <name evidence="4" type="primary">ALF2</name>
</gene>
<protein>
    <submittedName>
        <fullName evidence="4">Anti-lipopolysaccharide factor 2</fullName>
    </submittedName>
</protein>
<dbReference type="InterPro" id="IPR024509">
    <property type="entry name" value="Anti-LPS_factor/Scygonadin"/>
</dbReference>
<dbReference type="Gene3D" id="3.30.160.320">
    <property type="match status" value="1"/>
</dbReference>
<proteinExistence type="evidence at transcript level"/>
<dbReference type="Pfam" id="PF11630">
    <property type="entry name" value="Anti-LPS-SCYG"/>
    <property type="match status" value="1"/>
</dbReference>
<feature type="signal peptide" evidence="3">
    <location>
        <begin position="1"/>
        <end position="26"/>
    </location>
</feature>
<keyword evidence="3" id="KW-0732">Signal</keyword>
<dbReference type="GO" id="GO:0042742">
    <property type="term" value="P:defense response to bacterium"/>
    <property type="evidence" value="ECO:0007669"/>
    <property type="project" value="UniProtKB-KW"/>
</dbReference>
<sequence length="133" mass="14389">MRSSVIISVLLGMALVVGVFTPKAEAQGVSDLVGGLTGSGLVEALTSKIVGLWRSGDIVFLDHVCSFQVKPKLRKFQLYFEGKFWCPGWTSIKGEALTRSNSSVVNKAVADFLQKALANGLTTEDEARAWLQQ</sequence>
<keyword evidence="1" id="KW-0929">Antimicrobial</keyword>
<dbReference type="EMBL" id="KR013241">
    <property type="protein sequence ID" value="ALF02817.1"/>
    <property type="molecule type" value="mRNA"/>
</dbReference>
<reference evidence="4" key="1">
    <citation type="submission" date="2015-03" db="EMBL/GenBank/DDBJ databases">
        <authorList>
            <person name="Murphy D."/>
        </authorList>
    </citation>
    <scope>NUCLEOTIDE SEQUENCE</scope>
</reference>
<evidence type="ECO:0000256" key="3">
    <source>
        <dbReference type="SAM" id="SignalP"/>
    </source>
</evidence>
<evidence type="ECO:0000313" key="4">
    <source>
        <dbReference type="EMBL" id="ALF02817.1"/>
    </source>
</evidence>
<evidence type="ECO:0000256" key="2">
    <source>
        <dbReference type="ARBA" id="ARBA00023022"/>
    </source>
</evidence>
<name>A0A0M3ULK7_MACNP</name>
<keyword evidence="2" id="KW-0044">Antibiotic</keyword>